<proteinExistence type="predicted"/>
<dbReference type="Proteomes" id="UP001162483">
    <property type="component" value="Unassembled WGS sequence"/>
</dbReference>
<evidence type="ECO:0008006" key="3">
    <source>
        <dbReference type="Google" id="ProtNLM"/>
    </source>
</evidence>
<organism evidence="1 2">
    <name type="scientific">Staurois parvus</name>
    <dbReference type="NCBI Taxonomy" id="386267"/>
    <lineage>
        <taxon>Eukaryota</taxon>
        <taxon>Metazoa</taxon>
        <taxon>Chordata</taxon>
        <taxon>Craniata</taxon>
        <taxon>Vertebrata</taxon>
        <taxon>Euteleostomi</taxon>
        <taxon>Amphibia</taxon>
        <taxon>Batrachia</taxon>
        <taxon>Anura</taxon>
        <taxon>Neobatrachia</taxon>
        <taxon>Ranoidea</taxon>
        <taxon>Ranidae</taxon>
        <taxon>Staurois</taxon>
    </lineage>
</organism>
<dbReference type="InterPro" id="IPR036397">
    <property type="entry name" value="RNaseH_sf"/>
</dbReference>
<accession>A0ABN9GCI0</accession>
<protein>
    <recommendedName>
        <fullName evidence="3">Transposase Tc1-like domain-containing protein</fullName>
    </recommendedName>
</protein>
<evidence type="ECO:0000313" key="2">
    <source>
        <dbReference type="Proteomes" id="UP001162483"/>
    </source>
</evidence>
<keyword evidence="2" id="KW-1185">Reference proteome</keyword>
<comment type="caution">
    <text evidence="1">The sequence shown here is derived from an EMBL/GenBank/DDBJ whole genome shotgun (WGS) entry which is preliminary data.</text>
</comment>
<evidence type="ECO:0000313" key="1">
    <source>
        <dbReference type="EMBL" id="CAI9607122.1"/>
    </source>
</evidence>
<dbReference type="EMBL" id="CATNWA010018397">
    <property type="protein sequence ID" value="CAI9607122.1"/>
    <property type="molecule type" value="Genomic_DNA"/>
</dbReference>
<dbReference type="Gene3D" id="3.30.420.10">
    <property type="entry name" value="Ribonuclease H-like superfamily/Ribonuclease H"/>
    <property type="match status" value="1"/>
</dbReference>
<gene>
    <name evidence="1" type="ORF">SPARVUS_LOCUS13900072</name>
</gene>
<feature type="non-terminal residue" evidence="1">
    <location>
        <position position="115"/>
    </location>
</feature>
<sequence>MSPTTVHRELHGMGFHGRAAASKPYTTKCNDNHAMQWCEARRHWTLKQWRCVLWSDQSLFSVWQSDRCIWVWRLPEQYLPDYIVPSVKFGGGRIMMWDCFSGVGLGPLVPVKRTL</sequence>
<reference evidence="1" key="1">
    <citation type="submission" date="2023-05" db="EMBL/GenBank/DDBJ databases">
        <authorList>
            <person name="Stuckert A."/>
        </authorList>
    </citation>
    <scope>NUCLEOTIDE SEQUENCE</scope>
</reference>
<name>A0ABN9GCI0_9NEOB</name>